<dbReference type="Pfam" id="PF26215">
    <property type="entry name" value="HTH_animal"/>
    <property type="match status" value="1"/>
</dbReference>
<evidence type="ECO:0000313" key="3">
    <source>
        <dbReference type="Proteomes" id="UP000694892"/>
    </source>
</evidence>
<feature type="domain" description="Helix-turn-helix" evidence="1">
    <location>
        <begin position="78"/>
        <end position="135"/>
    </location>
</feature>
<gene>
    <name evidence="2" type="ORF">XELAEV_18031256mg</name>
</gene>
<dbReference type="PANTHER" id="PTHR21301:SF13">
    <property type="match status" value="1"/>
</dbReference>
<proteinExistence type="predicted"/>
<dbReference type="PANTHER" id="PTHR21301">
    <property type="entry name" value="REVERSE TRANSCRIPTASE"/>
    <property type="match status" value="1"/>
</dbReference>
<dbReference type="InterPro" id="IPR058912">
    <property type="entry name" value="HTH_animal"/>
</dbReference>
<reference evidence="3" key="1">
    <citation type="journal article" date="2016" name="Nature">
        <title>Genome evolution in the allotetraploid frog Xenopus laevis.</title>
        <authorList>
            <person name="Session A.M."/>
            <person name="Uno Y."/>
            <person name="Kwon T."/>
            <person name="Chapman J.A."/>
            <person name="Toyoda A."/>
            <person name="Takahashi S."/>
            <person name="Fukui A."/>
            <person name="Hikosaka A."/>
            <person name="Suzuki A."/>
            <person name="Kondo M."/>
            <person name="van Heeringen S.J."/>
            <person name="Quigley I."/>
            <person name="Heinz S."/>
            <person name="Ogino H."/>
            <person name="Ochi H."/>
            <person name="Hellsten U."/>
            <person name="Lyons J.B."/>
            <person name="Simakov O."/>
            <person name="Putnam N."/>
            <person name="Stites J."/>
            <person name="Kuroki Y."/>
            <person name="Tanaka T."/>
            <person name="Michiue T."/>
            <person name="Watanabe M."/>
            <person name="Bogdanovic O."/>
            <person name="Lister R."/>
            <person name="Georgiou G."/>
            <person name="Paranjpe S.S."/>
            <person name="van Kruijsbergen I."/>
            <person name="Shu S."/>
            <person name="Carlson J."/>
            <person name="Kinoshita T."/>
            <person name="Ohta Y."/>
            <person name="Mawaribuchi S."/>
            <person name="Jenkins J."/>
            <person name="Grimwood J."/>
            <person name="Schmutz J."/>
            <person name="Mitros T."/>
            <person name="Mozaffari S.V."/>
            <person name="Suzuki Y."/>
            <person name="Haramoto Y."/>
            <person name="Yamamoto T.S."/>
            <person name="Takagi C."/>
            <person name="Heald R."/>
            <person name="Miller K."/>
            <person name="Haudenschild C."/>
            <person name="Kitzman J."/>
            <person name="Nakayama T."/>
            <person name="Izutsu Y."/>
            <person name="Robert J."/>
            <person name="Fortriede J."/>
            <person name="Burns K."/>
            <person name="Lotay V."/>
            <person name="Karimi K."/>
            <person name="Yasuoka Y."/>
            <person name="Dichmann D.S."/>
            <person name="Flajnik M.F."/>
            <person name="Houston D.W."/>
            <person name="Shendure J."/>
            <person name="DuPasquier L."/>
            <person name="Vize P.D."/>
            <person name="Zorn A.M."/>
            <person name="Ito M."/>
            <person name="Marcotte E.M."/>
            <person name="Wallingford J.B."/>
            <person name="Ito Y."/>
            <person name="Asashima M."/>
            <person name="Ueno N."/>
            <person name="Matsuda Y."/>
            <person name="Veenstra G.J."/>
            <person name="Fujiyama A."/>
            <person name="Harland R.M."/>
            <person name="Taira M."/>
            <person name="Rokhsar D.S."/>
        </authorList>
    </citation>
    <scope>NUCLEOTIDE SEQUENCE [LARGE SCALE GENOMIC DNA]</scope>
    <source>
        <strain evidence="3">J</strain>
    </source>
</reference>
<evidence type="ECO:0000313" key="2">
    <source>
        <dbReference type="EMBL" id="OCT76067.1"/>
    </source>
</evidence>
<sequence length="318" mass="36811">MGSTCARYIDDIVLIWISTASKFESFVNLLNTNDINLKVTLVIDKNTINLLDIRIYRIPTNDNLSTTVYRKETATNSLLHAKSQHPRNTILGIPVGQYLRVKRLCSSANEFKLEAKKLYWRFKERGYSHNSLKKAYNRARKGNHSSRLRKNYHPHINKQHNEITDILNKHWHILQQDTDLSKVLGVRPQYFDLSKNGQYTSQSSTLYQCKTQGVIYVMQCACGIEYVGKTIREFRRRIMEHVGDVRHKRNTSIANHINICHNGNTNMMHCIGVEQVLSTTRIGDLDRKLLQKEAEWIYSMGTKSPHGLNEGFTFAPFL</sequence>
<dbReference type="EMBL" id="CM004476">
    <property type="protein sequence ID" value="OCT76067.1"/>
    <property type="molecule type" value="Genomic_DNA"/>
</dbReference>
<dbReference type="OMA" id="ENCIFHA"/>
<dbReference type="InterPro" id="IPR035901">
    <property type="entry name" value="GIY-YIG_endonuc_sf"/>
</dbReference>
<dbReference type="SUPFAM" id="SSF82771">
    <property type="entry name" value="GIY-YIG endonuclease"/>
    <property type="match status" value="1"/>
</dbReference>
<name>A0A974HFG2_XENLA</name>
<organism evidence="2 3">
    <name type="scientific">Xenopus laevis</name>
    <name type="common">African clawed frog</name>
    <dbReference type="NCBI Taxonomy" id="8355"/>
    <lineage>
        <taxon>Eukaryota</taxon>
        <taxon>Metazoa</taxon>
        <taxon>Chordata</taxon>
        <taxon>Craniata</taxon>
        <taxon>Vertebrata</taxon>
        <taxon>Euteleostomi</taxon>
        <taxon>Amphibia</taxon>
        <taxon>Batrachia</taxon>
        <taxon>Anura</taxon>
        <taxon>Pipoidea</taxon>
        <taxon>Pipidae</taxon>
        <taxon>Xenopodinae</taxon>
        <taxon>Xenopus</taxon>
        <taxon>Xenopus</taxon>
    </lineage>
</organism>
<evidence type="ECO:0000259" key="1">
    <source>
        <dbReference type="Pfam" id="PF26215"/>
    </source>
</evidence>
<accession>A0A974HFG2</accession>
<dbReference type="AlphaFoldDB" id="A0A974HFG2"/>
<protein>
    <recommendedName>
        <fullName evidence="1">Helix-turn-helix domain-containing protein</fullName>
    </recommendedName>
</protein>
<dbReference type="Proteomes" id="UP000694892">
    <property type="component" value="Chromosome 6L"/>
</dbReference>